<dbReference type="EMBL" id="CAKASE010000067">
    <property type="protein sequence ID" value="CAG9572028.1"/>
    <property type="molecule type" value="Genomic_DNA"/>
</dbReference>
<evidence type="ECO:0000256" key="1">
    <source>
        <dbReference type="SAM" id="MobiDB-lite"/>
    </source>
</evidence>
<dbReference type="InterPro" id="IPR008042">
    <property type="entry name" value="Retrotrans_Pao"/>
</dbReference>
<dbReference type="AlphaFoldDB" id="A0A8J2QVJ3"/>
<feature type="compositionally biased region" description="Basic residues" evidence="1">
    <location>
        <begin position="251"/>
        <end position="263"/>
    </location>
</feature>
<keyword evidence="3" id="KW-1185">Reference proteome</keyword>
<dbReference type="PANTHER" id="PTHR47331">
    <property type="entry name" value="PHD-TYPE DOMAIN-CONTAINING PROTEIN"/>
    <property type="match status" value="1"/>
</dbReference>
<evidence type="ECO:0000313" key="3">
    <source>
        <dbReference type="Proteomes" id="UP000789524"/>
    </source>
</evidence>
<gene>
    <name evidence="2" type="ORF">DCHRY22_LOCUS10084</name>
</gene>
<feature type="compositionally biased region" description="Basic and acidic residues" evidence="1">
    <location>
        <begin position="279"/>
        <end position="291"/>
    </location>
</feature>
<reference evidence="2" key="1">
    <citation type="submission" date="2021-09" db="EMBL/GenBank/DDBJ databases">
        <authorList>
            <person name="Martin H S."/>
        </authorList>
    </citation>
    <scope>NUCLEOTIDE SEQUENCE</scope>
</reference>
<dbReference type="Pfam" id="PF05380">
    <property type="entry name" value="Peptidase_A17"/>
    <property type="match status" value="1"/>
</dbReference>
<dbReference type="PANTHER" id="PTHR47331:SF1">
    <property type="entry name" value="GAG-LIKE PROTEIN"/>
    <property type="match status" value="1"/>
</dbReference>
<sequence>MLEFPSTARLIFVQSGNKKREPALINRSNVYWREKKDGVWTTHLLAGKARVTPLKPVSIPRLELQAALLGTRLAQSVLEELDVVPKRRTYWTDSSTVLAWIRSDPRTFKPFVAHRLAGIEDTSRPDEWRWVPTSQNPADDATRSTPKNFTARHRWFTGPDFLAKEEDKWPEHRRFKTSITGEEKETKHLVAVVSPSSLPTPDPVRFSRWVRLLRATARVLQFVHLCRKEKALRARSSDPVCARRSNEGLPRPRRANTRGGHTHLHWPSERAEFKNYKAGEPAYHGKQDHRTATRWSRAASRRRSRRWCEARGGGCRRRS</sequence>
<comment type="caution">
    <text evidence="2">The sequence shown here is derived from an EMBL/GenBank/DDBJ whole genome shotgun (WGS) entry which is preliminary data.</text>
</comment>
<proteinExistence type="predicted"/>
<evidence type="ECO:0000313" key="2">
    <source>
        <dbReference type="EMBL" id="CAG9572028.1"/>
    </source>
</evidence>
<feature type="region of interest" description="Disordered" evidence="1">
    <location>
        <begin position="242"/>
        <end position="263"/>
    </location>
</feature>
<accession>A0A8J2QVJ3</accession>
<protein>
    <submittedName>
        <fullName evidence="2">(African queen) hypothetical protein</fullName>
    </submittedName>
</protein>
<dbReference type="OrthoDB" id="8036689at2759"/>
<dbReference type="Proteomes" id="UP000789524">
    <property type="component" value="Unassembled WGS sequence"/>
</dbReference>
<organism evidence="2 3">
    <name type="scientific">Danaus chrysippus</name>
    <name type="common">African queen</name>
    <dbReference type="NCBI Taxonomy" id="151541"/>
    <lineage>
        <taxon>Eukaryota</taxon>
        <taxon>Metazoa</taxon>
        <taxon>Ecdysozoa</taxon>
        <taxon>Arthropoda</taxon>
        <taxon>Hexapoda</taxon>
        <taxon>Insecta</taxon>
        <taxon>Pterygota</taxon>
        <taxon>Neoptera</taxon>
        <taxon>Endopterygota</taxon>
        <taxon>Lepidoptera</taxon>
        <taxon>Glossata</taxon>
        <taxon>Ditrysia</taxon>
        <taxon>Papilionoidea</taxon>
        <taxon>Nymphalidae</taxon>
        <taxon>Danainae</taxon>
        <taxon>Danaini</taxon>
        <taxon>Danaina</taxon>
        <taxon>Danaus</taxon>
        <taxon>Anosia</taxon>
    </lineage>
</organism>
<feature type="region of interest" description="Disordered" evidence="1">
    <location>
        <begin position="279"/>
        <end position="303"/>
    </location>
</feature>
<name>A0A8J2QVJ3_9NEOP</name>